<reference evidence="1 2" key="1">
    <citation type="submission" date="2012-02" db="EMBL/GenBank/DDBJ databases">
        <title>Improved High-Quality Draft sequence of Microvirga sp. WSM3557.</title>
        <authorList>
            <consortium name="US DOE Joint Genome Institute"/>
            <person name="Lucas S."/>
            <person name="Han J."/>
            <person name="Lapidus A."/>
            <person name="Cheng J.-F."/>
            <person name="Goodwin L."/>
            <person name="Pitluck S."/>
            <person name="Peters L."/>
            <person name="Zhang X."/>
            <person name="Detter J.C."/>
            <person name="Han C."/>
            <person name="Tapia R."/>
            <person name="Land M."/>
            <person name="Hauser L."/>
            <person name="Kyrpides N."/>
            <person name="Ivanova N."/>
            <person name="Pagani I."/>
            <person name="Brau L."/>
            <person name="Yates R."/>
            <person name="O'Hara G."/>
            <person name="Rui T."/>
            <person name="Howieson J."/>
            <person name="Reeve W."/>
            <person name="Woyke T."/>
        </authorList>
    </citation>
    <scope>NUCLEOTIDE SEQUENCE [LARGE SCALE GENOMIC DNA]</scope>
    <source>
        <strain evidence="1 2">WSM3557</strain>
    </source>
</reference>
<keyword evidence="2" id="KW-1185">Reference proteome</keyword>
<accession>I4YP76</accession>
<dbReference type="EMBL" id="JH660647">
    <property type="protein sequence ID" value="EIM25768.1"/>
    <property type="molecule type" value="Genomic_DNA"/>
</dbReference>
<dbReference type="AlphaFoldDB" id="I4YP76"/>
<dbReference type="HOGENOM" id="CLU_2274116_0_0_5"/>
<protein>
    <submittedName>
        <fullName evidence="1">Uncharacterized protein</fullName>
    </submittedName>
</protein>
<evidence type="ECO:0000313" key="1">
    <source>
        <dbReference type="EMBL" id="EIM25768.1"/>
    </source>
</evidence>
<sequence>MDKPDATDERDLAKVVSLPPKLSEVLKDIDPKAVFKLRAEVLVTANSVFVVSECYNSGNGARAKLTVEQFEALAEALHVVPQRGAALSFDGTDWIMGRDTIK</sequence>
<dbReference type="STRING" id="864069.MicloDRAFT_00064950"/>
<gene>
    <name evidence="1" type="ORF">MicloDRAFT_00064950</name>
</gene>
<dbReference type="Proteomes" id="UP000003947">
    <property type="component" value="Unassembled WGS sequence"/>
</dbReference>
<name>I4YP76_9HYPH</name>
<proteinExistence type="predicted"/>
<organism evidence="1 2">
    <name type="scientific">Microvirga lotononidis</name>
    <dbReference type="NCBI Taxonomy" id="864069"/>
    <lineage>
        <taxon>Bacteria</taxon>
        <taxon>Pseudomonadati</taxon>
        <taxon>Pseudomonadota</taxon>
        <taxon>Alphaproteobacteria</taxon>
        <taxon>Hyphomicrobiales</taxon>
        <taxon>Methylobacteriaceae</taxon>
        <taxon>Microvirga</taxon>
    </lineage>
</organism>
<evidence type="ECO:0000313" key="2">
    <source>
        <dbReference type="Proteomes" id="UP000003947"/>
    </source>
</evidence>